<evidence type="ECO:0000313" key="6">
    <source>
        <dbReference type="Proteomes" id="UP000776629"/>
    </source>
</evidence>
<dbReference type="PRINTS" id="PR00315">
    <property type="entry name" value="ELONGATNFCT"/>
</dbReference>
<sequence length="661" mass="73050">MGKHLVVGLMAHVDAGKTTLAEGMLYQAGTIRQLGRVDKQSTFLDPNVIEKQRGITIFDHQAELTVGDTQITLLDTPGHVDFTPAVERVLNVIDLAVLVVSAVEGIQSHTRTLWALLQAKKIPTMIFVNKLDQIGAHPDQVVTEFQTEFGSQCLPFNQPSDLKAWSADTPELIAMQGDEQLLDQYLANGQVDQKAIRKLVASQKVVPIYFGAALNQVGISELLAGIIKWGPSLASTPNFGARIFKISHEPNGTRLTWFRVIGGDLKVKTTLNNEKIDQIRHYNGQQYEVKRVAKRGEIVTIAGPQKTFPGQVIGTESQVDQVSLRPVLNYAVTTNHDHDFQILQNACEQLADEEPLLHLNVNQALNQITLQLMGTVQVEVIKALMKNRFGLTVTLKPAGIVYRETINKVVEGVGHFEPLRHYAEVHLLLEPGQPGSGLQIVSQCREEVLPHQWQSQILTALQAKEHRGVLIGAPLTDVKITLVGGKGNLKHTSGGDFREATWRAVRQGLMMLKQVGQAQILEPWYQFSLVIPVSQVGRALNDIQQMGGSLKLPVNLPSGEVPVRLTGEAPVIKLQDYPIIVRQYTHGQGQLTVKFGGFRPAEDQITLVEKEAYDPVSDLPNTPDSVFCTHGAGYPVKWNQVPQTMHCDYYYPQVMANFGPN</sequence>
<reference evidence="5 6" key="1">
    <citation type="journal article" date="2021" name="Sci. Rep.">
        <title>The distribution of antibiotic resistance genes in chicken gut microbiota commensals.</title>
        <authorList>
            <person name="Juricova H."/>
            <person name="Matiasovicova J."/>
            <person name="Kubasova T."/>
            <person name="Cejkova D."/>
            <person name="Rychlik I."/>
        </authorList>
    </citation>
    <scope>NUCLEOTIDE SEQUENCE [LARGE SCALE GENOMIC DNA]</scope>
    <source>
        <strain evidence="5 6">An810</strain>
    </source>
</reference>
<dbReference type="NCBIfam" id="TIGR00231">
    <property type="entry name" value="small_GTP"/>
    <property type="match status" value="1"/>
</dbReference>
<dbReference type="SUPFAM" id="SSF52540">
    <property type="entry name" value="P-loop containing nucleoside triphosphate hydrolases"/>
    <property type="match status" value="1"/>
</dbReference>
<keyword evidence="6" id="KW-1185">Reference proteome</keyword>
<evidence type="ECO:0000256" key="1">
    <source>
        <dbReference type="ARBA" id="ARBA00022741"/>
    </source>
</evidence>
<dbReference type="Pfam" id="PF03764">
    <property type="entry name" value="EFG_IV"/>
    <property type="match status" value="1"/>
</dbReference>
<dbReference type="Pfam" id="PF14492">
    <property type="entry name" value="EFG_III"/>
    <property type="match status" value="1"/>
</dbReference>
<dbReference type="SMART" id="SM00889">
    <property type="entry name" value="EFG_IV"/>
    <property type="match status" value="1"/>
</dbReference>
<evidence type="ECO:0000313" key="5">
    <source>
        <dbReference type="EMBL" id="MBM6754088.1"/>
    </source>
</evidence>
<dbReference type="SUPFAM" id="SSF50447">
    <property type="entry name" value="Translation proteins"/>
    <property type="match status" value="1"/>
</dbReference>
<protein>
    <submittedName>
        <fullName evidence="5">GTP-binding protein</fullName>
    </submittedName>
</protein>
<keyword evidence="1" id="KW-0547">Nucleotide-binding</keyword>
<evidence type="ECO:0000256" key="3">
    <source>
        <dbReference type="ARBA" id="ARBA00023134"/>
    </source>
</evidence>
<dbReference type="InterPro" id="IPR005225">
    <property type="entry name" value="Small_GTP-bd"/>
</dbReference>
<dbReference type="RefSeq" id="WP_204776455.1">
    <property type="nucleotide sequence ID" value="NZ_JACJJQ010000018.1"/>
</dbReference>
<keyword evidence="3" id="KW-0342">GTP-binding</keyword>
<dbReference type="Pfam" id="PF00009">
    <property type="entry name" value="GTP_EFTU"/>
    <property type="match status" value="1"/>
</dbReference>
<dbReference type="InterPro" id="IPR000640">
    <property type="entry name" value="EFG_V-like"/>
</dbReference>
<dbReference type="PROSITE" id="PS51722">
    <property type="entry name" value="G_TR_2"/>
    <property type="match status" value="1"/>
</dbReference>
<gene>
    <name evidence="5" type="ORF">H5993_04845</name>
</gene>
<dbReference type="InterPro" id="IPR000795">
    <property type="entry name" value="T_Tr_GTP-bd_dom"/>
</dbReference>
<dbReference type="InterPro" id="IPR009000">
    <property type="entry name" value="Transl_B-barrel_sf"/>
</dbReference>
<dbReference type="Gene3D" id="3.30.70.870">
    <property type="entry name" value="Elongation Factor G (Translational Gtpase), domain 3"/>
    <property type="match status" value="1"/>
</dbReference>
<evidence type="ECO:0000259" key="4">
    <source>
        <dbReference type="PROSITE" id="PS51722"/>
    </source>
</evidence>
<dbReference type="InterPro" id="IPR005517">
    <property type="entry name" value="Transl_elong_EFG/EF2_IV"/>
</dbReference>
<dbReference type="Gene3D" id="2.40.30.10">
    <property type="entry name" value="Translation factors"/>
    <property type="match status" value="1"/>
</dbReference>
<feature type="domain" description="Tr-type G" evidence="4">
    <location>
        <begin position="2"/>
        <end position="234"/>
    </location>
</feature>
<dbReference type="PRINTS" id="PR01037">
    <property type="entry name" value="TCRTETOQM"/>
</dbReference>
<name>A0ABS2ENL1_9LACO</name>
<evidence type="ECO:0000256" key="2">
    <source>
        <dbReference type="ARBA" id="ARBA00022917"/>
    </source>
</evidence>
<comment type="caution">
    <text evidence="5">The sequence shown here is derived from an EMBL/GenBank/DDBJ whole genome shotgun (WGS) entry which is preliminary data.</text>
</comment>
<accession>A0ABS2ENL1</accession>
<dbReference type="InterPro" id="IPR027417">
    <property type="entry name" value="P-loop_NTPase"/>
</dbReference>
<dbReference type="Gene3D" id="3.30.230.10">
    <property type="match status" value="1"/>
</dbReference>
<dbReference type="Gene3D" id="3.40.50.300">
    <property type="entry name" value="P-loop containing nucleotide triphosphate hydrolases"/>
    <property type="match status" value="1"/>
</dbReference>
<dbReference type="Pfam" id="PF00679">
    <property type="entry name" value="EFG_C"/>
    <property type="match status" value="1"/>
</dbReference>
<dbReference type="InterPro" id="IPR014721">
    <property type="entry name" value="Ribsml_uS5_D2-typ_fold_subgr"/>
</dbReference>
<dbReference type="PANTHER" id="PTHR43261:SF1">
    <property type="entry name" value="RIBOSOME-RELEASING FACTOR 2, MITOCHONDRIAL"/>
    <property type="match status" value="1"/>
</dbReference>
<dbReference type="Proteomes" id="UP000776629">
    <property type="component" value="Unassembled WGS sequence"/>
</dbReference>
<proteinExistence type="predicted"/>
<dbReference type="Gene3D" id="3.30.70.240">
    <property type="match status" value="1"/>
</dbReference>
<dbReference type="InterPro" id="IPR041095">
    <property type="entry name" value="EFG_II"/>
</dbReference>
<dbReference type="SUPFAM" id="SSF54211">
    <property type="entry name" value="Ribosomal protein S5 domain 2-like"/>
    <property type="match status" value="1"/>
</dbReference>
<dbReference type="PANTHER" id="PTHR43261">
    <property type="entry name" value="TRANSLATION ELONGATION FACTOR G-RELATED"/>
    <property type="match status" value="1"/>
</dbReference>
<dbReference type="InterPro" id="IPR020568">
    <property type="entry name" value="Ribosomal_Su5_D2-typ_SF"/>
</dbReference>
<dbReference type="InterPro" id="IPR035647">
    <property type="entry name" value="EFG_III/V"/>
</dbReference>
<organism evidence="5 6">
    <name type="scientific">Limosilactobacillus alvi</name>
    <dbReference type="NCBI Taxonomy" id="990412"/>
    <lineage>
        <taxon>Bacteria</taxon>
        <taxon>Bacillati</taxon>
        <taxon>Bacillota</taxon>
        <taxon>Bacilli</taxon>
        <taxon>Lactobacillales</taxon>
        <taxon>Lactobacillaceae</taxon>
        <taxon>Limosilactobacillus</taxon>
    </lineage>
</organism>
<dbReference type="SUPFAM" id="SSF54980">
    <property type="entry name" value="EF-G C-terminal domain-like"/>
    <property type="match status" value="2"/>
</dbReference>
<keyword evidence="2" id="KW-0648">Protein biosynthesis</keyword>
<dbReference type="EMBL" id="JACJJQ010000018">
    <property type="protein sequence ID" value="MBM6754088.1"/>
    <property type="molecule type" value="Genomic_DNA"/>
</dbReference>